<feature type="region of interest" description="Disordered" evidence="2">
    <location>
        <begin position="78"/>
        <end position="106"/>
    </location>
</feature>
<sequence>MASTAPTFDHSLDAQWEEWKMEYNKTYSSSEEGQRRAIWEKTVRMIELHNEEYSQGKHSFTMGLNQFADLTKEEFRARSNGLLNPNTVRQGKPQESPVGDIPKSVD</sequence>
<reference evidence="5" key="1">
    <citation type="submission" date="2025-08" db="UniProtKB">
        <authorList>
            <consortium name="RefSeq"/>
        </authorList>
    </citation>
    <scope>IDENTIFICATION</scope>
    <source>
        <tissue evidence="5">Kidney</tissue>
    </source>
</reference>
<gene>
    <name evidence="5" type="primary">LOC105999799</name>
</gene>
<organism evidence="4 5">
    <name type="scientific">Dipodomys ordii</name>
    <name type="common">Ord's kangaroo rat</name>
    <dbReference type="NCBI Taxonomy" id="10020"/>
    <lineage>
        <taxon>Eukaryota</taxon>
        <taxon>Metazoa</taxon>
        <taxon>Chordata</taxon>
        <taxon>Craniata</taxon>
        <taxon>Vertebrata</taxon>
        <taxon>Euteleostomi</taxon>
        <taxon>Mammalia</taxon>
        <taxon>Eutheria</taxon>
        <taxon>Euarchontoglires</taxon>
        <taxon>Glires</taxon>
        <taxon>Rodentia</taxon>
        <taxon>Castorimorpha</taxon>
        <taxon>Heteromyidae</taxon>
        <taxon>Dipodomyinae</taxon>
        <taxon>Dipodomys</taxon>
    </lineage>
</organism>
<dbReference type="OrthoDB" id="5855924at2759"/>
<evidence type="ECO:0000313" key="5">
    <source>
        <dbReference type="RefSeq" id="XP_012890376.1"/>
    </source>
</evidence>
<dbReference type="InterPro" id="IPR013201">
    <property type="entry name" value="Prot_inhib_I29"/>
</dbReference>
<dbReference type="Proteomes" id="UP000081671">
    <property type="component" value="Unplaced"/>
</dbReference>
<feature type="domain" description="Cathepsin propeptide inhibitor" evidence="3">
    <location>
        <begin position="16"/>
        <end position="75"/>
    </location>
</feature>
<name>A0A1S3GNI2_DIPOR</name>
<dbReference type="Gene3D" id="1.10.287.2250">
    <property type="match status" value="1"/>
</dbReference>
<protein>
    <submittedName>
        <fullName evidence="5">Cathepsin L1-like</fullName>
    </submittedName>
</protein>
<dbReference type="FunCoup" id="A0A1S3GNI2">
    <property type="interactions" value="1"/>
</dbReference>
<dbReference type="FunFam" id="1.10.287.2250:FF:000003">
    <property type="entry name" value="Cathepsin L"/>
    <property type="match status" value="1"/>
</dbReference>
<keyword evidence="4" id="KW-1185">Reference proteome</keyword>
<dbReference type="SUPFAM" id="SSF54001">
    <property type="entry name" value="Cysteine proteinases"/>
    <property type="match status" value="1"/>
</dbReference>
<comment type="similarity">
    <text evidence="1">To the propeptide regions of cysteine proteases.</text>
</comment>
<evidence type="ECO:0000259" key="3">
    <source>
        <dbReference type="SMART" id="SM00848"/>
    </source>
</evidence>
<dbReference type="AlphaFoldDB" id="A0A1S3GNI2"/>
<dbReference type="SMART" id="SM00848">
    <property type="entry name" value="Inhibitor_I29"/>
    <property type="match status" value="1"/>
</dbReference>
<dbReference type="InterPro" id="IPR038765">
    <property type="entry name" value="Papain-like_cys_pep_sf"/>
</dbReference>
<dbReference type="Pfam" id="PF08246">
    <property type="entry name" value="Inhibitor_I29"/>
    <property type="match status" value="1"/>
</dbReference>
<evidence type="ECO:0000256" key="1">
    <source>
        <dbReference type="ARBA" id="ARBA00061596"/>
    </source>
</evidence>
<dbReference type="InParanoid" id="A0A1S3GNI2"/>
<proteinExistence type="predicted"/>
<dbReference type="RefSeq" id="XP_012890376.1">
    <property type="nucleotide sequence ID" value="XM_013034922.1"/>
</dbReference>
<evidence type="ECO:0000313" key="4">
    <source>
        <dbReference type="Proteomes" id="UP000081671"/>
    </source>
</evidence>
<dbReference type="KEGG" id="dord:105999799"/>
<evidence type="ECO:0000256" key="2">
    <source>
        <dbReference type="SAM" id="MobiDB-lite"/>
    </source>
</evidence>
<dbReference type="GeneID" id="105999799"/>
<accession>A0A1S3GNI2</accession>